<organism evidence="1 2">
    <name type="scientific">Kingdonia uniflora</name>
    <dbReference type="NCBI Taxonomy" id="39325"/>
    <lineage>
        <taxon>Eukaryota</taxon>
        <taxon>Viridiplantae</taxon>
        <taxon>Streptophyta</taxon>
        <taxon>Embryophyta</taxon>
        <taxon>Tracheophyta</taxon>
        <taxon>Spermatophyta</taxon>
        <taxon>Magnoliopsida</taxon>
        <taxon>Ranunculales</taxon>
        <taxon>Circaeasteraceae</taxon>
        <taxon>Kingdonia</taxon>
    </lineage>
</organism>
<evidence type="ECO:0000313" key="1">
    <source>
        <dbReference type="EMBL" id="KAF6147727.1"/>
    </source>
</evidence>
<name>A0A7J7LYQ0_9MAGN</name>
<dbReference type="Proteomes" id="UP000541444">
    <property type="component" value="Unassembled WGS sequence"/>
</dbReference>
<protein>
    <submittedName>
        <fullName evidence="1">Uncharacterized protein</fullName>
    </submittedName>
</protein>
<proteinExistence type="predicted"/>
<sequence>MEIENLHVVVMEPSQAFRELHCIFLDVTHHTHHSDWHTLHNVLCGGAQFIVDCLEAINKVEVPVTLINVVSDKNTYGMWFMIKIPFGSSGSKLI</sequence>
<reference evidence="1 2" key="1">
    <citation type="journal article" date="2020" name="IScience">
        <title>Genome Sequencing of the Endangered Kingdonia uniflora (Circaeasteraceae, Ranunculales) Reveals Potential Mechanisms of Evolutionary Specialization.</title>
        <authorList>
            <person name="Sun Y."/>
            <person name="Deng T."/>
            <person name="Zhang A."/>
            <person name="Moore M.J."/>
            <person name="Landis J.B."/>
            <person name="Lin N."/>
            <person name="Zhang H."/>
            <person name="Zhang X."/>
            <person name="Huang J."/>
            <person name="Zhang X."/>
            <person name="Sun H."/>
            <person name="Wang H."/>
        </authorList>
    </citation>
    <scope>NUCLEOTIDE SEQUENCE [LARGE SCALE GENOMIC DNA]</scope>
    <source>
        <strain evidence="1">TB1705</strain>
        <tissue evidence="1">Leaf</tissue>
    </source>
</reference>
<comment type="caution">
    <text evidence="1">The sequence shown here is derived from an EMBL/GenBank/DDBJ whole genome shotgun (WGS) entry which is preliminary data.</text>
</comment>
<dbReference type="EMBL" id="JACGCM010001879">
    <property type="protein sequence ID" value="KAF6147727.1"/>
    <property type="molecule type" value="Genomic_DNA"/>
</dbReference>
<accession>A0A7J7LYQ0</accession>
<evidence type="ECO:0000313" key="2">
    <source>
        <dbReference type="Proteomes" id="UP000541444"/>
    </source>
</evidence>
<dbReference type="AlphaFoldDB" id="A0A7J7LYQ0"/>
<gene>
    <name evidence="1" type="ORF">GIB67_006700</name>
</gene>
<keyword evidence="2" id="KW-1185">Reference proteome</keyword>